<evidence type="ECO:0008006" key="3">
    <source>
        <dbReference type="Google" id="ProtNLM"/>
    </source>
</evidence>
<accession>A0A7X1KD03</accession>
<dbReference type="Proteomes" id="UP000520156">
    <property type="component" value="Unassembled WGS sequence"/>
</dbReference>
<keyword evidence="2" id="KW-1185">Reference proteome</keyword>
<name>A0A7X1KD03_9SPHN</name>
<proteinExistence type="predicted"/>
<dbReference type="AlphaFoldDB" id="A0A7X1KD03"/>
<gene>
    <name evidence="1" type="ORF">H7F49_13900</name>
</gene>
<protein>
    <recommendedName>
        <fullName evidence="3">Phosphoesterase</fullName>
    </recommendedName>
</protein>
<reference evidence="1 2" key="1">
    <citation type="submission" date="2020-08" db="EMBL/GenBank/DDBJ databases">
        <title>The genome sequence of Novosphingobium flavum 4Y4.</title>
        <authorList>
            <person name="Liu Y."/>
        </authorList>
    </citation>
    <scope>NUCLEOTIDE SEQUENCE [LARGE SCALE GENOMIC DNA]</scope>
    <source>
        <strain evidence="1 2">4Y4</strain>
    </source>
</reference>
<dbReference type="RefSeq" id="WP_185684182.1">
    <property type="nucleotide sequence ID" value="NZ_JACLAU010000026.1"/>
</dbReference>
<sequence length="283" mass="31240">MDGRYDPAEFRNWNDAAPKVAVGMEGAPGHQAGAINPDGSLDLEGRRGGYSKVPTMGGFDPMTARLGGLWDSMLSEGRRWWVTATSDSHRHWREGGSDFWPGEYSKTYVLARRDHTDIMDGLRHGRIFVTTGDLVSAVDVKVTGSRSRRKAAGLGQELVIRPGENVTVEIRVRDPQAANSAGQNPQVSRIDLISGSVTGPVADRGTDRAPETKVLRRFTAADWRRDGDDLIMRHRIGKVRSGLYLRVRGTNTAELEPSEDPAGENPWGDLWFYANPTFVTPRL</sequence>
<comment type="caution">
    <text evidence="1">The sequence shown here is derived from an EMBL/GenBank/DDBJ whole genome shotgun (WGS) entry which is preliminary data.</text>
</comment>
<evidence type="ECO:0000313" key="2">
    <source>
        <dbReference type="Proteomes" id="UP000520156"/>
    </source>
</evidence>
<evidence type="ECO:0000313" key="1">
    <source>
        <dbReference type="EMBL" id="MBC2652791.1"/>
    </source>
</evidence>
<organism evidence="1 2">
    <name type="scientific">Novosphingobium aerophilum</name>
    <dbReference type="NCBI Taxonomy" id="2839843"/>
    <lineage>
        <taxon>Bacteria</taxon>
        <taxon>Pseudomonadati</taxon>
        <taxon>Pseudomonadota</taxon>
        <taxon>Alphaproteobacteria</taxon>
        <taxon>Sphingomonadales</taxon>
        <taxon>Sphingomonadaceae</taxon>
        <taxon>Novosphingobium</taxon>
    </lineage>
</organism>
<dbReference type="EMBL" id="JACLAU010000026">
    <property type="protein sequence ID" value="MBC2652791.1"/>
    <property type="molecule type" value="Genomic_DNA"/>
</dbReference>